<dbReference type="PANTHER" id="PTHR10903">
    <property type="entry name" value="GTPASE, IMAP FAMILY MEMBER-RELATED"/>
    <property type="match status" value="1"/>
</dbReference>
<accession>A0ABN7VIJ9</accession>
<evidence type="ECO:0000256" key="4">
    <source>
        <dbReference type="SAM" id="MobiDB-lite"/>
    </source>
</evidence>
<dbReference type="SUPFAM" id="SSF52058">
    <property type="entry name" value="L domain-like"/>
    <property type="match status" value="1"/>
</dbReference>
<dbReference type="InterPro" id="IPR010982">
    <property type="entry name" value="Lambda_DNA-bd_dom_sf"/>
</dbReference>
<evidence type="ECO:0000256" key="3">
    <source>
        <dbReference type="SAM" id="Coils"/>
    </source>
</evidence>
<feature type="coiled-coil region" evidence="3">
    <location>
        <begin position="469"/>
        <end position="496"/>
    </location>
</feature>
<dbReference type="EMBL" id="CAJVQB010015712">
    <property type="protein sequence ID" value="CAG8776152.1"/>
    <property type="molecule type" value="Genomic_DNA"/>
</dbReference>
<sequence length="966" mass="110965">MKTDKFQQSKKKLPPIHPGEILRERLLVPLCEERADITPDLATRLALYFDSTVEFWLNLQRSYEEERRGEILNMPPLTNRKKFKKNVREYMEEGIKNVAETRQNLKIVANARDKRDFNMFAVEKGAKTALRLELIQGTKNYYSIRTGGQWRIFFVGGYHQGANSATNQLTLNQPDFTPYYPPSRIPHLETKIKNLEFLITVLEKRPDLDAAQKVNHDLTARTTERDNLQTNLKQTQANLTTAEKENHHTKIALKKEQIKFQQTASERDDYSKHRDKALTELSEERNNHYQTQQNLATTTEERNKVQAQQTKLARELASRQNENSKLVGKITHLESEVIQAGKQNAEKAAIINGLEAEKKAAQAGLEAFNQQLNEVNQELEQQNKSNLLERLFTSLGGVATGYAIKKARTEKEYEELTEEVEKLINHWRNHRCKTCPHNDYNTIKQERDNYKQQLDTHTCPTCPQTCCVNGDYDAIKEQLSQQAEQHQQQLTAKEKEIITQIISECQLGLNPDSVLEAVITRIKELINKDPDSQIAADLQQQLQDKDKLIADLSTPSEEIKQQLVKLCQELGLSDQVQQSLQSASNYSELVSKQDENYPIDKSGIIKLDISDQNLEGKLNLNDLANLEELDCSKNQLASLNLNNCPKLRKIKCYNNELTTLNLNNCFNITDEKLEKINLRDNKFRGSDLTPFSNFQNTQNAHNRFFGSLEPLQNLLRLEELDISNTDIGSGLKYLPDSIRDFRCSADRRPKKVNSKEVNKVIIARQAWQINQLVKKLQEKNIQLAQQSQQINDYQLMVIENQKQQTRIIELEVENNELREKLENLQVEDKKVFKNILLIGKTGNGKSTLANVLTGTNLFKESDSAVSETKEINSEEFECEGVNYRIIDTIGMDDNTGLTNEEILEKVAQATYSMKEGISQIMFVTSGRFDRSEMLAYSLLKGTIFDEKIAKYTTIVRTRSPRFEDNQ</sequence>
<dbReference type="InterPro" id="IPR045058">
    <property type="entry name" value="GIMA/IAN/Toc"/>
</dbReference>
<gene>
    <name evidence="6" type="ORF">GMARGA_LOCUS19095</name>
</gene>
<keyword evidence="3" id="KW-0175">Coiled coil</keyword>
<protein>
    <submittedName>
        <fullName evidence="6">19639_t:CDS:1</fullName>
    </submittedName>
</protein>
<evidence type="ECO:0000259" key="5">
    <source>
        <dbReference type="Pfam" id="PF04548"/>
    </source>
</evidence>
<comment type="caution">
    <text evidence="6">The sequence shown here is derived from an EMBL/GenBank/DDBJ whole genome shotgun (WGS) entry which is preliminary data.</text>
</comment>
<feature type="compositionally biased region" description="Polar residues" evidence="4">
    <location>
        <begin position="288"/>
        <end position="298"/>
    </location>
</feature>
<dbReference type="SUPFAM" id="SSF47413">
    <property type="entry name" value="lambda repressor-like DNA-binding domains"/>
    <property type="match status" value="1"/>
</dbReference>
<feature type="region of interest" description="Disordered" evidence="4">
    <location>
        <begin position="281"/>
        <end position="322"/>
    </location>
</feature>
<dbReference type="Gene3D" id="3.80.10.10">
    <property type="entry name" value="Ribonuclease Inhibitor"/>
    <property type="match status" value="1"/>
</dbReference>
<dbReference type="SUPFAM" id="SSF52540">
    <property type="entry name" value="P-loop containing nucleoside triphosphate hydrolases"/>
    <property type="match status" value="1"/>
</dbReference>
<keyword evidence="7" id="KW-1185">Reference proteome</keyword>
<proteinExistence type="predicted"/>
<evidence type="ECO:0000256" key="2">
    <source>
        <dbReference type="ARBA" id="ARBA00023134"/>
    </source>
</evidence>
<dbReference type="PANTHER" id="PTHR10903:SF184">
    <property type="entry name" value="GTP-BINDING PROTEIN A"/>
    <property type="match status" value="1"/>
</dbReference>
<organism evidence="6 7">
    <name type="scientific">Gigaspora margarita</name>
    <dbReference type="NCBI Taxonomy" id="4874"/>
    <lineage>
        <taxon>Eukaryota</taxon>
        <taxon>Fungi</taxon>
        <taxon>Fungi incertae sedis</taxon>
        <taxon>Mucoromycota</taxon>
        <taxon>Glomeromycotina</taxon>
        <taxon>Glomeromycetes</taxon>
        <taxon>Diversisporales</taxon>
        <taxon>Gigasporaceae</taxon>
        <taxon>Gigaspora</taxon>
    </lineage>
</organism>
<dbReference type="Gene3D" id="1.10.260.40">
    <property type="entry name" value="lambda repressor-like DNA-binding domains"/>
    <property type="match status" value="1"/>
</dbReference>
<keyword evidence="1" id="KW-0547">Nucleotide-binding</keyword>
<evidence type="ECO:0000313" key="6">
    <source>
        <dbReference type="EMBL" id="CAG8776152.1"/>
    </source>
</evidence>
<dbReference type="InterPro" id="IPR032675">
    <property type="entry name" value="LRR_dom_sf"/>
</dbReference>
<name>A0ABN7VIJ9_GIGMA</name>
<feature type="coiled-coil region" evidence="3">
    <location>
        <begin position="351"/>
        <end position="426"/>
    </location>
</feature>
<keyword evidence="2" id="KW-0342">GTP-binding</keyword>
<evidence type="ECO:0000256" key="1">
    <source>
        <dbReference type="ARBA" id="ARBA00022741"/>
    </source>
</evidence>
<feature type="domain" description="AIG1-type G" evidence="5">
    <location>
        <begin position="833"/>
        <end position="965"/>
    </location>
</feature>
<feature type="coiled-coil region" evidence="3">
    <location>
        <begin position="769"/>
        <end position="834"/>
    </location>
</feature>
<dbReference type="InterPro" id="IPR006703">
    <property type="entry name" value="G_AIG1"/>
</dbReference>
<evidence type="ECO:0000313" key="7">
    <source>
        <dbReference type="Proteomes" id="UP000789901"/>
    </source>
</evidence>
<dbReference type="Pfam" id="PF04548">
    <property type="entry name" value="AIG1"/>
    <property type="match status" value="1"/>
</dbReference>
<dbReference type="Proteomes" id="UP000789901">
    <property type="component" value="Unassembled WGS sequence"/>
</dbReference>
<dbReference type="Gene3D" id="3.40.50.300">
    <property type="entry name" value="P-loop containing nucleotide triphosphate hydrolases"/>
    <property type="match status" value="1"/>
</dbReference>
<reference evidence="6 7" key="1">
    <citation type="submission" date="2021-06" db="EMBL/GenBank/DDBJ databases">
        <authorList>
            <person name="Kallberg Y."/>
            <person name="Tangrot J."/>
            <person name="Rosling A."/>
        </authorList>
    </citation>
    <scope>NUCLEOTIDE SEQUENCE [LARGE SCALE GENOMIC DNA]</scope>
    <source>
        <strain evidence="6 7">120-4 pot B 10/14</strain>
    </source>
</reference>
<dbReference type="InterPro" id="IPR027417">
    <property type="entry name" value="P-loop_NTPase"/>
</dbReference>